<dbReference type="SUPFAM" id="SSF46785">
    <property type="entry name" value="Winged helix' DNA-binding domain"/>
    <property type="match status" value="1"/>
</dbReference>
<dbReference type="Gene3D" id="1.10.10.10">
    <property type="entry name" value="Winged helix-like DNA-binding domain superfamily/Winged helix DNA-binding domain"/>
    <property type="match status" value="1"/>
</dbReference>
<evidence type="ECO:0000313" key="3">
    <source>
        <dbReference type="Proteomes" id="UP000198535"/>
    </source>
</evidence>
<protein>
    <submittedName>
        <fullName evidence="2">Predicted transcriptional regulator</fullName>
    </submittedName>
</protein>
<accession>A0A1I4P6X9</accession>
<proteinExistence type="predicted"/>
<evidence type="ECO:0000259" key="1">
    <source>
        <dbReference type="Pfam" id="PF14947"/>
    </source>
</evidence>
<dbReference type="InterPro" id="IPR038723">
    <property type="entry name" value="ArnR1-like_HTH"/>
</dbReference>
<organism evidence="2 3">
    <name type="scientific">Methanolobus profundi</name>
    <dbReference type="NCBI Taxonomy" id="487685"/>
    <lineage>
        <taxon>Archaea</taxon>
        <taxon>Methanobacteriati</taxon>
        <taxon>Methanobacteriota</taxon>
        <taxon>Stenosarchaea group</taxon>
        <taxon>Methanomicrobia</taxon>
        <taxon>Methanosarcinales</taxon>
        <taxon>Methanosarcinaceae</taxon>
        <taxon>Methanolobus</taxon>
    </lineage>
</organism>
<dbReference type="EMBL" id="FOUJ01000001">
    <property type="protein sequence ID" value="SFM23385.1"/>
    <property type="molecule type" value="Genomic_DNA"/>
</dbReference>
<dbReference type="RefSeq" id="WP_245747826.1">
    <property type="nucleotide sequence ID" value="NZ_FOUJ01000001.1"/>
</dbReference>
<sequence length="79" mass="9004">MDVVIIRRSRTAISVEILRAALEGAKKTHIVYRANLNFEVVNRYLSLLKEKGLIEQKGNLYVTTDKGKEFQEIAKELGL</sequence>
<feature type="domain" description="ArnR1-like winged helix-turn-helix" evidence="1">
    <location>
        <begin position="7"/>
        <end position="76"/>
    </location>
</feature>
<dbReference type="AlphaFoldDB" id="A0A1I4P6X9"/>
<dbReference type="Proteomes" id="UP000198535">
    <property type="component" value="Unassembled WGS sequence"/>
</dbReference>
<reference evidence="3" key="1">
    <citation type="submission" date="2016-10" db="EMBL/GenBank/DDBJ databases">
        <authorList>
            <person name="Varghese N."/>
            <person name="Submissions S."/>
        </authorList>
    </citation>
    <scope>NUCLEOTIDE SEQUENCE [LARGE SCALE GENOMIC DNA]</scope>
    <source>
        <strain evidence="3">Mob M</strain>
    </source>
</reference>
<evidence type="ECO:0000313" key="2">
    <source>
        <dbReference type="EMBL" id="SFM23385.1"/>
    </source>
</evidence>
<dbReference type="STRING" id="487685.SAMN04488696_0477"/>
<keyword evidence="3" id="KW-1185">Reference proteome</keyword>
<name>A0A1I4P6X9_9EURY</name>
<gene>
    <name evidence="2" type="ORF">SAMN04488696_0477</name>
</gene>
<dbReference type="InterPro" id="IPR036388">
    <property type="entry name" value="WH-like_DNA-bd_sf"/>
</dbReference>
<dbReference type="Pfam" id="PF14947">
    <property type="entry name" value="HTH_45"/>
    <property type="match status" value="1"/>
</dbReference>
<dbReference type="InterPro" id="IPR036390">
    <property type="entry name" value="WH_DNA-bd_sf"/>
</dbReference>